<feature type="domain" description="NR LBD" evidence="12">
    <location>
        <begin position="185"/>
        <end position="450"/>
    </location>
</feature>
<dbReference type="CDD" id="cd06916">
    <property type="entry name" value="NR_DBD_like"/>
    <property type="match status" value="1"/>
</dbReference>
<dbReference type="Pfam" id="PF00104">
    <property type="entry name" value="Hormone_recep"/>
    <property type="match status" value="1"/>
</dbReference>
<keyword evidence="4 10" id="KW-0862">Zinc</keyword>
<evidence type="ECO:0000313" key="13">
    <source>
        <dbReference type="EMBL" id="KAK3581582.1"/>
    </source>
</evidence>
<proteinExistence type="inferred from homology"/>
<comment type="similarity">
    <text evidence="1 10">Belongs to the nuclear hormone receptor family.</text>
</comment>
<evidence type="ECO:0000313" key="14">
    <source>
        <dbReference type="Proteomes" id="UP001195483"/>
    </source>
</evidence>
<dbReference type="PANTHER" id="PTHR24082">
    <property type="entry name" value="NUCLEAR HORMONE RECEPTOR"/>
    <property type="match status" value="1"/>
</dbReference>
<evidence type="ECO:0000256" key="4">
    <source>
        <dbReference type="ARBA" id="ARBA00022833"/>
    </source>
</evidence>
<keyword evidence="7 10" id="KW-0804">Transcription</keyword>
<dbReference type="PRINTS" id="PR00398">
    <property type="entry name" value="STRDHORMONER"/>
</dbReference>
<dbReference type="InterPro" id="IPR000536">
    <property type="entry name" value="Nucl_hrmn_rcpt_lig-bd"/>
</dbReference>
<dbReference type="FunFam" id="3.30.50.10:FF:000030">
    <property type="entry name" value="Nuclear Hormone Receptor family"/>
    <property type="match status" value="1"/>
</dbReference>
<reference evidence="13" key="1">
    <citation type="journal article" date="2021" name="Genome Biol. Evol.">
        <title>A High-Quality Reference Genome for a Parasitic Bivalve with Doubly Uniparental Inheritance (Bivalvia: Unionida).</title>
        <authorList>
            <person name="Smith C.H."/>
        </authorList>
    </citation>
    <scope>NUCLEOTIDE SEQUENCE</scope>
    <source>
        <strain evidence="13">CHS0354</strain>
    </source>
</reference>
<dbReference type="PROSITE" id="PS51030">
    <property type="entry name" value="NUCLEAR_REC_DBD_2"/>
    <property type="match status" value="1"/>
</dbReference>
<comment type="caution">
    <text evidence="13">The sequence shown here is derived from an EMBL/GenBank/DDBJ whole genome shotgun (WGS) entry which is preliminary data.</text>
</comment>
<keyword evidence="14" id="KW-1185">Reference proteome</keyword>
<accession>A0AAE0VLT2</accession>
<dbReference type="AlphaFoldDB" id="A0AAE0VLT2"/>
<evidence type="ECO:0000256" key="5">
    <source>
        <dbReference type="ARBA" id="ARBA00023015"/>
    </source>
</evidence>
<dbReference type="PROSITE" id="PS00031">
    <property type="entry name" value="NUCLEAR_REC_DBD_1"/>
    <property type="match status" value="1"/>
</dbReference>
<reference evidence="13" key="2">
    <citation type="journal article" date="2021" name="Genome Biol. Evol.">
        <title>Developing a high-quality reference genome for a parasitic bivalve with doubly uniparental inheritance (Bivalvia: Unionida).</title>
        <authorList>
            <person name="Smith C.H."/>
        </authorList>
    </citation>
    <scope>NUCLEOTIDE SEQUENCE</scope>
    <source>
        <strain evidence="13">CHS0354</strain>
        <tissue evidence="13">Mantle</tissue>
    </source>
</reference>
<evidence type="ECO:0000256" key="1">
    <source>
        <dbReference type="ARBA" id="ARBA00005993"/>
    </source>
</evidence>
<evidence type="ECO:0000259" key="11">
    <source>
        <dbReference type="PROSITE" id="PS51030"/>
    </source>
</evidence>
<evidence type="ECO:0000256" key="8">
    <source>
        <dbReference type="ARBA" id="ARBA00023170"/>
    </source>
</evidence>
<dbReference type="GO" id="GO:0000122">
    <property type="term" value="P:negative regulation of transcription by RNA polymerase II"/>
    <property type="evidence" value="ECO:0007669"/>
    <property type="project" value="TreeGrafter"/>
</dbReference>
<dbReference type="InterPro" id="IPR001628">
    <property type="entry name" value="Znf_hrmn_rcpt"/>
</dbReference>
<dbReference type="SMART" id="SM00430">
    <property type="entry name" value="HOLI"/>
    <property type="match status" value="1"/>
</dbReference>
<evidence type="ECO:0000256" key="6">
    <source>
        <dbReference type="ARBA" id="ARBA00023125"/>
    </source>
</evidence>
<protein>
    <submittedName>
        <fullName evidence="13">Uncharacterized protein</fullName>
    </submittedName>
</protein>
<evidence type="ECO:0000256" key="9">
    <source>
        <dbReference type="ARBA" id="ARBA00023242"/>
    </source>
</evidence>
<evidence type="ECO:0000259" key="12">
    <source>
        <dbReference type="PROSITE" id="PS51843"/>
    </source>
</evidence>
<dbReference type="GO" id="GO:0030154">
    <property type="term" value="P:cell differentiation"/>
    <property type="evidence" value="ECO:0007669"/>
    <property type="project" value="TreeGrafter"/>
</dbReference>
<dbReference type="GO" id="GO:0008270">
    <property type="term" value="F:zinc ion binding"/>
    <property type="evidence" value="ECO:0007669"/>
    <property type="project" value="UniProtKB-KW"/>
</dbReference>
<dbReference type="SMART" id="SM00399">
    <property type="entry name" value="ZnF_C4"/>
    <property type="match status" value="1"/>
</dbReference>
<dbReference type="EMBL" id="JAEAOA010001897">
    <property type="protein sequence ID" value="KAK3581582.1"/>
    <property type="molecule type" value="Genomic_DNA"/>
</dbReference>
<dbReference type="SUPFAM" id="SSF48508">
    <property type="entry name" value="Nuclear receptor ligand-binding domain"/>
    <property type="match status" value="1"/>
</dbReference>
<evidence type="ECO:0000256" key="10">
    <source>
        <dbReference type="RuleBase" id="RU004334"/>
    </source>
</evidence>
<keyword evidence="3 10" id="KW-0863">Zinc-finger</keyword>
<dbReference type="Gene3D" id="1.10.565.10">
    <property type="entry name" value="Retinoid X Receptor"/>
    <property type="match status" value="1"/>
</dbReference>
<comment type="subcellular location">
    <subcellularLocation>
        <location evidence="10">Nucleus</location>
    </subcellularLocation>
</comment>
<dbReference type="Proteomes" id="UP001195483">
    <property type="component" value="Unassembled WGS sequence"/>
</dbReference>
<dbReference type="InterPro" id="IPR035500">
    <property type="entry name" value="NHR-like_dom_sf"/>
</dbReference>
<keyword evidence="5 10" id="KW-0805">Transcription regulation</keyword>
<keyword evidence="9 10" id="KW-0539">Nucleus</keyword>
<reference evidence="13" key="3">
    <citation type="submission" date="2023-05" db="EMBL/GenBank/DDBJ databases">
        <authorList>
            <person name="Smith C.H."/>
        </authorList>
    </citation>
    <scope>NUCLEOTIDE SEQUENCE</scope>
    <source>
        <strain evidence="13">CHS0354</strain>
        <tissue evidence="13">Mantle</tissue>
    </source>
</reference>
<dbReference type="Gene3D" id="3.30.50.10">
    <property type="entry name" value="Erythroid Transcription Factor GATA-1, subunit A"/>
    <property type="match status" value="1"/>
</dbReference>
<evidence type="ECO:0000256" key="7">
    <source>
        <dbReference type="ARBA" id="ARBA00023163"/>
    </source>
</evidence>
<organism evidence="13 14">
    <name type="scientific">Potamilus streckersoni</name>
    <dbReference type="NCBI Taxonomy" id="2493646"/>
    <lineage>
        <taxon>Eukaryota</taxon>
        <taxon>Metazoa</taxon>
        <taxon>Spiralia</taxon>
        <taxon>Lophotrochozoa</taxon>
        <taxon>Mollusca</taxon>
        <taxon>Bivalvia</taxon>
        <taxon>Autobranchia</taxon>
        <taxon>Heteroconchia</taxon>
        <taxon>Palaeoheterodonta</taxon>
        <taxon>Unionida</taxon>
        <taxon>Unionoidea</taxon>
        <taxon>Unionidae</taxon>
        <taxon>Ambleminae</taxon>
        <taxon>Lampsilini</taxon>
        <taxon>Potamilus</taxon>
    </lineage>
</organism>
<keyword evidence="6 10" id="KW-0238">DNA-binding</keyword>
<sequence length="450" mass="52261">MAMAFSFHQQVDDVDSIQKSSSKCRRPLLPPCRVCGDKASGFHYGANTCEGCKGFFRRTMLRCLTYTCYGNGNCQICPDKRNSCSACRYKKCLKIGMSRNAIKTGRYSHAVHTQYIKEVKTLCSDPQPDPDVDIIYSKDGDVEMSGAGKMRRYMSDSCIYKSCEKVNSQQKSKSVTEDGFCVNHEFEELIEKLVTAQNKAQSSLDTYLNQDYIKKMEKKYKENLLSNPVKGSLPYIIPKEEYKQFYESTGVDLDNRIGMMHAFAEYMQEDLKGLIRFAKEVPGFSELPAQDKISLVKAVQFDYWLLGHYMCHNSEEKTYVGEFYYSIKDFEKVWDPVYLSYLYPFTDKLKQLNMDKVEIAFMRAIALTFADRCDLQEAEKVESIQWRLIQCLKYFLSKQNKAFNKRFAEIMDRITGMRELSEMCYQMTNKLNADWPVLDQYPLLVEYFCS</sequence>
<dbReference type="GO" id="GO:0004879">
    <property type="term" value="F:nuclear receptor activity"/>
    <property type="evidence" value="ECO:0007669"/>
    <property type="project" value="TreeGrafter"/>
</dbReference>
<dbReference type="InterPro" id="IPR001723">
    <property type="entry name" value="Nuclear_hrmn_rcpt"/>
</dbReference>
<keyword evidence="2 10" id="KW-0479">Metal-binding</keyword>
<dbReference type="GO" id="GO:0005634">
    <property type="term" value="C:nucleus"/>
    <property type="evidence" value="ECO:0007669"/>
    <property type="project" value="UniProtKB-SubCell"/>
</dbReference>
<gene>
    <name evidence="13" type="ORF">CHS0354_031931</name>
</gene>
<dbReference type="Pfam" id="PF00105">
    <property type="entry name" value="zf-C4"/>
    <property type="match status" value="1"/>
</dbReference>
<dbReference type="SUPFAM" id="SSF57716">
    <property type="entry name" value="Glucocorticoid receptor-like (DNA-binding domain)"/>
    <property type="match status" value="1"/>
</dbReference>
<name>A0AAE0VLT2_9BIVA</name>
<dbReference type="GO" id="GO:0009755">
    <property type="term" value="P:hormone-mediated signaling pathway"/>
    <property type="evidence" value="ECO:0007669"/>
    <property type="project" value="TreeGrafter"/>
</dbReference>
<dbReference type="PROSITE" id="PS51843">
    <property type="entry name" value="NR_LBD"/>
    <property type="match status" value="1"/>
</dbReference>
<keyword evidence="8 10" id="KW-0675">Receptor</keyword>
<feature type="domain" description="Nuclear receptor" evidence="11">
    <location>
        <begin position="29"/>
        <end position="104"/>
    </location>
</feature>
<dbReference type="InterPro" id="IPR013088">
    <property type="entry name" value="Znf_NHR/GATA"/>
</dbReference>
<evidence type="ECO:0000256" key="2">
    <source>
        <dbReference type="ARBA" id="ARBA00022723"/>
    </source>
</evidence>
<dbReference type="PRINTS" id="PR00047">
    <property type="entry name" value="STROIDFINGER"/>
</dbReference>
<evidence type="ECO:0000256" key="3">
    <source>
        <dbReference type="ARBA" id="ARBA00022771"/>
    </source>
</evidence>
<dbReference type="PANTHER" id="PTHR24082:SF473">
    <property type="entry name" value="ECDYSONE-INDUCED PROTEIN 75B, ISOFORM B"/>
    <property type="match status" value="1"/>
</dbReference>
<dbReference type="GO" id="GO:0045944">
    <property type="term" value="P:positive regulation of transcription by RNA polymerase II"/>
    <property type="evidence" value="ECO:0007669"/>
    <property type="project" value="TreeGrafter"/>
</dbReference>
<dbReference type="GO" id="GO:0000978">
    <property type="term" value="F:RNA polymerase II cis-regulatory region sequence-specific DNA binding"/>
    <property type="evidence" value="ECO:0007669"/>
    <property type="project" value="TreeGrafter"/>
</dbReference>
<dbReference type="InterPro" id="IPR050234">
    <property type="entry name" value="Nuclear_hormone_rcpt_NR1"/>
</dbReference>